<evidence type="ECO:0000313" key="3">
    <source>
        <dbReference type="Proteomes" id="UP000800235"/>
    </source>
</evidence>
<sequence>MTSTSNSTPAANGSTPSASLQGLPNELKQTIARAIDVSTSEGLQGLLSLRRSCRTLQQNVDATDIFPDFFKNLTVHVNRDSIAILSEIANHQHLSKIVEKVSITTQCFGVYLLTEGRKYEDWD</sequence>
<dbReference type="AlphaFoldDB" id="A0A9P4NEX7"/>
<dbReference type="Proteomes" id="UP000800235">
    <property type="component" value="Unassembled WGS sequence"/>
</dbReference>
<reference evidence="2" key="1">
    <citation type="journal article" date="2020" name="Stud. Mycol.">
        <title>101 Dothideomycetes genomes: a test case for predicting lifestyles and emergence of pathogens.</title>
        <authorList>
            <person name="Haridas S."/>
            <person name="Albert R."/>
            <person name="Binder M."/>
            <person name="Bloem J."/>
            <person name="Labutti K."/>
            <person name="Salamov A."/>
            <person name="Andreopoulos B."/>
            <person name="Baker S."/>
            <person name="Barry K."/>
            <person name="Bills G."/>
            <person name="Bluhm B."/>
            <person name="Cannon C."/>
            <person name="Castanera R."/>
            <person name="Culley D."/>
            <person name="Daum C."/>
            <person name="Ezra D."/>
            <person name="Gonzalez J."/>
            <person name="Henrissat B."/>
            <person name="Kuo A."/>
            <person name="Liang C."/>
            <person name="Lipzen A."/>
            <person name="Lutzoni F."/>
            <person name="Magnuson J."/>
            <person name="Mondo S."/>
            <person name="Nolan M."/>
            <person name="Ohm R."/>
            <person name="Pangilinan J."/>
            <person name="Park H.-J."/>
            <person name="Ramirez L."/>
            <person name="Alfaro M."/>
            <person name="Sun H."/>
            <person name="Tritt A."/>
            <person name="Yoshinaga Y."/>
            <person name="Zwiers L.-H."/>
            <person name="Turgeon B."/>
            <person name="Goodwin S."/>
            <person name="Spatafora J."/>
            <person name="Crous P."/>
            <person name="Grigoriev I."/>
        </authorList>
    </citation>
    <scope>NUCLEOTIDE SEQUENCE</scope>
    <source>
        <strain evidence="2">CBS 130266</strain>
    </source>
</reference>
<keyword evidence="3" id="KW-1185">Reference proteome</keyword>
<accession>A0A9P4NEX7</accession>
<name>A0A9P4NEX7_9PEZI</name>
<feature type="region of interest" description="Disordered" evidence="1">
    <location>
        <begin position="1"/>
        <end position="22"/>
    </location>
</feature>
<evidence type="ECO:0000256" key="1">
    <source>
        <dbReference type="SAM" id="MobiDB-lite"/>
    </source>
</evidence>
<proteinExistence type="predicted"/>
<comment type="caution">
    <text evidence="2">The sequence shown here is derived from an EMBL/GenBank/DDBJ whole genome shotgun (WGS) entry which is preliminary data.</text>
</comment>
<organism evidence="2 3">
    <name type="scientific">Tothia fuscella</name>
    <dbReference type="NCBI Taxonomy" id="1048955"/>
    <lineage>
        <taxon>Eukaryota</taxon>
        <taxon>Fungi</taxon>
        <taxon>Dikarya</taxon>
        <taxon>Ascomycota</taxon>
        <taxon>Pezizomycotina</taxon>
        <taxon>Dothideomycetes</taxon>
        <taxon>Pleosporomycetidae</taxon>
        <taxon>Venturiales</taxon>
        <taxon>Cylindrosympodiaceae</taxon>
        <taxon>Tothia</taxon>
    </lineage>
</organism>
<protein>
    <submittedName>
        <fullName evidence="2">Uncharacterized protein</fullName>
    </submittedName>
</protein>
<gene>
    <name evidence="2" type="ORF">EJ08DRAFT_70969</name>
</gene>
<evidence type="ECO:0000313" key="2">
    <source>
        <dbReference type="EMBL" id="KAF2417696.1"/>
    </source>
</evidence>
<dbReference type="EMBL" id="MU007135">
    <property type="protein sequence ID" value="KAF2417696.1"/>
    <property type="molecule type" value="Genomic_DNA"/>
</dbReference>